<gene>
    <name evidence="2" type="ORF">RhiirA4_478024</name>
</gene>
<evidence type="ECO:0000256" key="1">
    <source>
        <dbReference type="SAM" id="Phobius"/>
    </source>
</evidence>
<dbReference type="AlphaFoldDB" id="A0A2I1HE50"/>
<reference evidence="2 3" key="1">
    <citation type="submission" date="2015-10" db="EMBL/GenBank/DDBJ databases">
        <title>Genome analyses suggest a sexual origin of heterokaryosis in a supposedly ancient asexual fungus.</title>
        <authorList>
            <person name="Ropars J."/>
            <person name="Sedzielewska K."/>
            <person name="Noel J."/>
            <person name="Charron P."/>
            <person name="Farinelli L."/>
            <person name="Marton T."/>
            <person name="Kruger M."/>
            <person name="Pelin A."/>
            <person name="Brachmann A."/>
            <person name="Corradi N."/>
        </authorList>
    </citation>
    <scope>NUCLEOTIDE SEQUENCE [LARGE SCALE GENOMIC DNA]</scope>
    <source>
        <strain evidence="2 3">A4</strain>
    </source>
</reference>
<dbReference type="EMBL" id="LLXI01002448">
    <property type="protein sequence ID" value="PKY57157.1"/>
    <property type="molecule type" value="Genomic_DNA"/>
</dbReference>
<protein>
    <submittedName>
        <fullName evidence="2">Uncharacterized protein</fullName>
    </submittedName>
</protein>
<name>A0A2I1HE50_9GLOM</name>
<organism evidence="2 3">
    <name type="scientific">Rhizophagus irregularis</name>
    <dbReference type="NCBI Taxonomy" id="588596"/>
    <lineage>
        <taxon>Eukaryota</taxon>
        <taxon>Fungi</taxon>
        <taxon>Fungi incertae sedis</taxon>
        <taxon>Mucoromycota</taxon>
        <taxon>Glomeromycotina</taxon>
        <taxon>Glomeromycetes</taxon>
        <taxon>Glomerales</taxon>
        <taxon>Glomeraceae</taxon>
        <taxon>Rhizophagus</taxon>
    </lineage>
</organism>
<evidence type="ECO:0000313" key="3">
    <source>
        <dbReference type="Proteomes" id="UP000234323"/>
    </source>
</evidence>
<dbReference type="Proteomes" id="UP000234323">
    <property type="component" value="Unassembled WGS sequence"/>
</dbReference>
<keyword evidence="1" id="KW-1133">Transmembrane helix</keyword>
<evidence type="ECO:0000313" key="2">
    <source>
        <dbReference type="EMBL" id="PKY57157.1"/>
    </source>
</evidence>
<keyword evidence="1" id="KW-0472">Membrane</keyword>
<sequence length="159" mass="18754">MILLCKQNNFSFNLNQSKHYTILGALALVPSWFTYIKANFLLPNLHSLIPTLQTSSTHNFKIIVITHPSFDNNIKRWTVFWSTRPRTSLDLRDLFQQARFLFHFNRCLIPFHRDSAFIKQTNNIITRYIDFSESQNELLCIQQQLSDVSTLTFILTDRL</sequence>
<keyword evidence="3" id="KW-1185">Reference proteome</keyword>
<proteinExistence type="predicted"/>
<feature type="transmembrane region" description="Helical" evidence="1">
    <location>
        <begin position="20"/>
        <end position="42"/>
    </location>
</feature>
<accession>A0A2I1HE50</accession>
<comment type="caution">
    <text evidence="2">The sequence shown here is derived from an EMBL/GenBank/DDBJ whole genome shotgun (WGS) entry which is preliminary data.</text>
</comment>
<keyword evidence="1" id="KW-0812">Transmembrane</keyword>